<proteinExistence type="predicted"/>
<evidence type="ECO:0000256" key="1">
    <source>
        <dbReference type="SAM" id="MobiDB-lite"/>
    </source>
</evidence>
<sequence length="162" mass="17702">MKFLLGNPVVALSGLLAAVLLCLSLYGWGRHDGKALEQGRSAVAYAKAEERIAALERARDQVTREIDDEWKPKAAALEARVAALSTLDLEPIRLCVPRRDTRPTPVPGTAPQPDGPPVEGGPGVQAGEDIRAPLLVYAADCERWRGQLTDTQDWIRRQMAVR</sequence>
<name>A0A6J7XLD7_9CAUD</name>
<feature type="region of interest" description="Disordered" evidence="1">
    <location>
        <begin position="98"/>
        <end position="126"/>
    </location>
</feature>
<gene>
    <name evidence="3" type="ORF">UFOVP1345_22</name>
    <name evidence="4" type="ORF">UFOVP1542_22</name>
    <name evidence="2" type="ORF">UFOVP920_22</name>
</gene>
<protein>
    <submittedName>
        <fullName evidence="4">Uncharacterized protein</fullName>
    </submittedName>
</protein>
<evidence type="ECO:0000313" key="3">
    <source>
        <dbReference type="EMBL" id="CAB4200045.1"/>
    </source>
</evidence>
<evidence type="ECO:0000313" key="4">
    <source>
        <dbReference type="EMBL" id="CAB5228724.1"/>
    </source>
</evidence>
<dbReference type="EMBL" id="LR798390">
    <property type="protein sequence ID" value="CAB5228724.1"/>
    <property type="molecule type" value="Genomic_DNA"/>
</dbReference>
<reference evidence="4" key="1">
    <citation type="submission" date="2020-05" db="EMBL/GenBank/DDBJ databases">
        <authorList>
            <person name="Chiriac C."/>
            <person name="Salcher M."/>
            <person name="Ghai R."/>
            <person name="Kavagutti S V."/>
        </authorList>
    </citation>
    <scope>NUCLEOTIDE SEQUENCE</scope>
</reference>
<accession>A0A6J7XLD7</accession>
<feature type="compositionally biased region" description="Pro residues" evidence="1">
    <location>
        <begin position="104"/>
        <end position="116"/>
    </location>
</feature>
<dbReference type="EMBL" id="LR797298">
    <property type="protein sequence ID" value="CAB4200045.1"/>
    <property type="molecule type" value="Genomic_DNA"/>
</dbReference>
<organism evidence="4">
    <name type="scientific">uncultured Caudovirales phage</name>
    <dbReference type="NCBI Taxonomy" id="2100421"/>
    <lineage>
        <taxon>Viruses</taxon>
        <taxon>Duplodnaviria</taxon>
        <taxon>Heunggongvirae</taxon>
        <taxon>Uroviricota</taxon>
        <taxon>Caudoviricetes</taxon>
        <taxon>Peduoviridae</taxon>
        <taxon>Maltschvirus</taxon>
        <taxon>Maltschvirus maltsch</taxon>
    </lineage>
</organism>
<evidence type="ECO:0000313" key="2">
    <source>
        <dbReference type="EMBL" id="CAB4171706.1"/>
    </source>
</evidence>
<dbReference type="EMBL" id="LR796879">
    <property type="protein sequence ID" value="CAB4171706.1"/>
    <property type="molecule type" value="Genomic_DNA"/>
</dbReference>